<keyword evidence="2" id="KW-0997">Cell inner membrane</keyword>
<dbReference type="PANTHER" id="PTHR32089">
    <property type="entry name" value="METHYL-ACCEPTING CHEMOTAXIS PROTEIN MCPB"/>
    <property type="match status" value="1"/>
</dbReference>
<evidence type="ECO:0000313" key="11">
    <source>
        <dbReference type="Proteomes" id="UP001160625"/>
    </source>
</evidence>
<evidence type="ECO:0000256" key="7">
    <source>
        <dbReference type="SAM" id="Phobius"/>
    </source>
</evidence>
<dbReference type="SUPFAM" id="SSF58104">
    <property type="entry name" value="Methyl-accepting chemotaxis protein (MCP) signaling domain"/>
    <property type="match status" value="1"/>
</dbReference>
<keyword evidence="7" id="KW-0812">Transmembrane</keyword>
<dbReference type="InterPro" id="IPR004089">
    <property type="entry name" value="MCPsignal_dom"/>
</dbReference>
<name>A0ABT6N717_9SPHN</name>
<evidence type="ECO:0000256" key="2">
    <source>
        <dbReference type="ARBA" id="ARBA00022519"/>
    </source>
</evidence>
<keyword evidence="2" id="KW-1003">Cell membrane</keyword>
<keyword evidence="7" id="KW-0472">Membrane</keyword>
<feature type="transmembrane region" description="Helical" evidence="7">
    <location>
        <begin position="12"/>
        <end position="36"/>
    </location>
</feature>
<comment type="similarity">
    <text evidence="4">Belongs to the methyl-accepting chemotaxis (MCP) protein family.</text>
</comment>
<comment type="caution">
    <text evidence="10">The sequence shown here is derived from an EMBL/GenBank/DDBJ whole genome shotgun (WGS) entry which is preliminary data.</text>
</comment>
<dbReference type="Gene3D" id="1.10.287.950">
    <property type="entry name" value="Methyl-accepting chemotaxis protein"/>
    <property type="match status" value="1"/>
</dbReference>
<gene>
    <name evidence="10" type="ORF">QGN17_19370</name>
</gene>
<reference evidence="10" key="1">
    <citation type="submission" date="2023-04" db="EMBL/GenBank/DDBJ databases">
        <title>Sphingomonas sp. MAHUQ-71 isolated from rice field.</title>
        <authorList>
            <person name="Huq M.A."/>
        </authorList>
    </citation>
    <scope>NUCLEOTIDE SEQUENCE</scope>
    <source>
        <strain evidence="10">MAHUQ-71</strain>
    </source>
</reference>
<evidence type="ECO:0000259" key="8">
    <source>
        <dbReference type="PROSITE" id="PS50111"/>
    </source>
</evidence>
<dbReference type="PROSITE" id="PS50111">
    <property type="entry name" value="CHEMOTAXIS_TRANSDUC_2"/>
    <property type="match status" value="1"/>
</dbReference>
<keyword evidence="7" id="KW-1133">Transmembrane helix</keyword>
<evidence type="ECO:0000256" key="6">
    <source>
        <dbReference type="SAM" id="Coils"/>
    </source>
</evidence>
<dbReference type="PROSITE" id="PS50192">
    <property type="entry name" value="T_SNARE"/>
    <property type="match status" value="1"/>
</dbReference>
<sequence length="508" mass="52871">MIVHELNDLRRAGIRLLVIAGWLSVVALFCMALVFGTSGWEALSVGIVVNIVPTLCAIRGRIDIAARNVVAIMLAVHPALLVFVMRGAAWQLDMHMYFYVSLAGLTILCDWRPLVVAGAAIAIHHLLLNTLAPSWVFDGTNGIWRVMIHAVAVALECGVLGYIATKLRGMILKQGFARHNSDQLAADATAAKARAEEALAAAESSQREAQAERAQREQAEAAIAEMRRADLLRLAGEFERSVAAVASAVGVAATSLEGSARSLNGLAQNTGRQAADVAATALQASDAARSVAGGVSTLSRSIGSIAINVTQQAELTDHARLRSNAGDRAVRTLAGRTQNVGEFANLISTIAAQTNLLSLNATIEAARAGDAGRGFAVVAQEVKALAGQAAHATGEITGLVSGMYSGANEAEQSFAQVTEAIGELIEAAAAIRASVDEQRQAATTIERNADEAAAGMDAMAHRIAEVSTSASAAERLSGEVKGAAGALLRHAETLQSATDTFVAHLRAA</sequence>
<feature type="transmembrane region" description="Helical" evidence="7">
    <location>
        <begin position="42"/>
        <end position="62"/>
    </location>
</feature>
<evidence type="ECO:0000313" key="10">
    <source>
        <dbReference type="EMBL" id="MDH7640903.1"/>
    </source>
</evidence>
<dbReference type="PANTHER" id="PTHR32089:SF112">
    <property type="entry name" value="LYSOZYME-LIKE PROTEIN-RELATED"/>
    <property type="match status" value="1"/>
</dbReference>
<keyword evidence="11" id="KW-1185">Reference proteome</keyword>
<accession>A0ABT6N717</accession>
<feature type="transmembrane region" description="Helical" evidence="7">
    <location>
        <begin position="118"/>
        <end position="137"/>
    </location>
</feature>
<feature type="coiled-coil region" evidence="6">
    <location>
        <begin position="185"/>
        <end position="229"/>
    </location>
</feature>
<evidence type="ECO:0000256" key="1">
    <source>
        <dbReference type="ARBA" id="ARBA00004429"/>
    </source>
</evidence>
<feature type="domain" description="T-SNARE coiled-coil homology" evidence="9">
    <location>
        <begin position="404"/>
        <end position="466"/>
    </location>
</feature>
<dbReference type="RefSeq" id="WP_281046252.1">
    <property type="nucleotide sequence ID" value="NZ_JARYGZ010000005.1"/>
</dbReference>
<evidence type="ECO:0000256" key="5">
    <source>
        <dbReference type="PROSITE-ProRule" id="PRU00284"/>
    </source>
</evidence>
<keyword evidence="6" id="KW-0175">Coiled coil</keyword>
<dbReference type="Pfam" id="PF00015">
    <property type="entry name" value="MCPsignal"/>
    <property type="match status" value="1"/>
</dbReference>
<feature type="transmembrane region" description="Helical" evidence="7">
    <location>
        <begin position="69"/>
        <end position="88"/>
    </location>
</feature>
<evidence type="ECO:0000256" key="3">
    <source>
        <dbReference type="ARBA" id="ARBA00023224"/>
    </source>
</evidence>
<dbReference type="Proteomes" id="UP001160625">
    <property type="component" value="Unassembled WGS sequence"/>
</dbReference>
<dbReference type="SMART" id="SM00283">
    <property type="entry name" value="MA"/>
    <property type="match status" value="1"/>
</dbReference>
<organism evidence="10 11">
    <name type="scientific">Sphingomonas oryzagri</name>
    <dbReference type="NCBI Taxonomy" id="3042314"/>
    <lineage>
        <taxon>Bacteria</taxon>
        <taxon>Pseudomonadati</taxon>
        <taxon>Pseudomonadota</taxon>
        <taxon>Alphaproteobacteria</taxon>
        <taxon>Sphingomonadales</taxon>
        <taxon>Sphingomonadaceae</taxon>
        <taxon>Sphingomonas</taxon>
    </lineage>
</organism>
<proteinExistence type="inferred from homology"/>
<feature type="transmembrane region" description="Helical" evidence="7">
    <location>
        <begin position="143"/>
        <end position="164"/>
    </location>
</feature>
<protein>
    <submittedName>
        <fullName evidence="10">Methyl-accepting chemotaxis protein</fullName>
    </submittedName>
</protein>
<dbReference type="InterPro" id="IPR000727">
    <property type="entry name" value="T_SNARE_dom"/>
</dbReference>
<keyword evidence="3 5" id="KW-0807">Transducer</keyword>
<evidence type="ECO:0000259" key="9">
    <source>
        <dbReference type="PROSITE" id="PS50192"/>
    </source>
</evidence>
<feature type="domain" description="Methyl-accepting transducer" evidence="8">
    <location>
        <begin position="227"/>
        <end position="474"/>
    </location>
</feature>
<dbReference type="EMBL" id="JARYGZ010000005">
    <property type="protein sequence ID" value="MDH7640903.1"/>
    <property type="molecule type" value="Genomic_DNA"/>
</dbReference>
<evidence type="ECO:0000256" key="4">
    <source>
        <dbReference type="ARBA" id="ARBA00029447"/>
    </source>
</evidence>
<comment type="subcellular location">
    <subcellularLocation>
        <location evidence="1">Cell inner membrane</location>
        <topology evidence="1">Multi-pass membrane protein</topology>
    </subcellularLocation>
</comment>